<keyword evidence="3" id="KW-1185">Reference proteome</keyword>
<comment type="caution">
    <text evidence="2">The sequence shown here is derived from an EMBL/GenBank/DDBJ whole genome shotgun (WGS) entry which is preliminary data.</text>
</comment>
<dbReference type="PROSITE" id="PS51352">
    <property type="entry name" value="THIOREDOXIN_2"/>
    <property type="match status" value="1"/>
</dbReference>
<gene>
    <name evidence="2" type="ORF">OL497_20250</name>
</gene>
<dbReference type="Pfam" id="PF08534">
    <property type="entry name" value="Redoxin"/>
    <property type="match status" value="1"/>
</dbReference>
<evidence type="ECO:0000259" key="1">
    <source>
        <dbReference type="PROSITE" id="PS51352"/>
    </source>
</evidence>
<sequence>MMKSALYLSCCTVLLSSFLPIRELSLELGAPVPQANVACMDVSGKEISLQTAKGPNGLLVVFAGNRCPYMIRNQERLRRACAFAQQNNIGVALVNSNEATRNDGESLSMMKAYASQQQLPGYYLLDKNALLADAFDANHTPECFLFDKHNKLVYKGGIDDNPGNADAVKVPLLQNALNEMLAGKSVTTAASGSLGCNIKRKL</sequence>
<dbReference type="InterPro" id="IPR047262">
    <property type="entry name" value="PRX-like1"/>
</dbReference>
<feature type="domain" description="Thioredoxin" evidence="1">
    <location>
        <begin position="26"/>
        <end position="182"/>
    </location>
</feature>
<dbReference type="PANTHER" id="PTHR43640">
    <property type="entry name" value="OS07G0260300 PROTEIN"/>
    <property type="match status" value="1"/>
</dbReference>
<dbReference type="EMBL" id="JAPDNS010000002">
    <property type="protein sequence ID" value="MCW3486245.1"/>
    <property type="molecule type" value="Genomic_DNA"/>
</dbReference>
<dbReference type="PANTHER" id="PTHR43640:SF1">
    <property type="entry name" value="THIOREDOXIN-DEPENDENT PEROXIREDOXIN"/>
    <property type="match status" value="1"/>
</dbReference>
<dbReference type="InterPro" id="IPR036249">
    <property type="entry name" value="Thioredoxin-like_sf"/>
</dbReference>
<dbReference type="RefSeq" id="WP_264733061.1">
    <property type="nucleotide sequence ID" value="NZ_JAPDNR010000001.1"/>
</dbReference>
<accession>A0ABT3IQL5</accession>
<evidence type="ECO:0000313" key="3">
    <source>
        <dbReference type="Proteomes" id="UP001207742"/>
    </source>
</evidence>
<name>A0ABT3IQL5_9BACT</name>
<reference evidence="2 3" key="1">
    <citation type="submission" date="2022-10" db="EMBL/GenBank/DDBJ databases">
        <title>Chitinophaga nivalis PC15 sp. nov., isolated from Pyeongchang county, South Korea.</title>
        <authorList>
            <person name="Trinh H.N."/>
        </authorList>
    </citation>
    <scope>NUCLEOTIDE SEQUENCE [LARGE SCALE GENOMIC DNA]</scope>
    <source>
        <strain evidence="2 3">PC14</strain>
    </source>
</reference>
<dbReference type="Proteomes" id="UP001207742">
    <property type="component" value="Unassembled WGS sequence"/>
</dbReference>
<proteinExistence type="predicted"/>
<evidence type="ECO:0000313" key="2">
    <source>
        <dbReference type="EMBL" id="MCW3486245.1"/>
    </source>
</evidence>
<dbReference type="InterPro" id="IPR013740">
    <property type="entry name" value="Redoxin"/>
</dbReference>
<dbReference type="InterPro" id="IPR013766">
    <property type="entry name" value="Thioredoxin_domain"/>
</dbReference>
<protein>
    <submittedName>
        <fullName evidence="2">Redoxin family protein</fullName>
    </submittedName>
</protein>
<organism evidence="2 3">
    <name type="scientific">Chitinophaga nivalis</name>
    <dbReference type="NCBI Taxonomy" id="2991709"/>
    <lineage>
        <taxon>Bacteria</taxon>
        <taxon>Pseudomonadati</taxon>
        <taxon>Bacteroidota</taxon>
        <taxon>Chitinophagia</taxon>
        <taxon>Chitinophagales</taxon>
        <taxon>Chitinophagaceae</taxon>
        <taxon>Chitinophaga</taxon>
    </lineage>
</organism>
<dbReference type="SUPFAM" id="SSF52833">
    <property type="entry name" value="Thioredoxin-like"/>
    <property type="match status" value="1"/>
</dbReference>
<dbReference type="Gene3D" id="3.40.30.10">
    <property type="entry name" value="Glutaredoxin"/>
    <property type="match status" value="1"/>
</dbReference>